<keyword evidence="1" id="KW-0472">Membrane</keyword>
<reference evidence="2" key="1">
    <citation type="submission" date="2018-02" db="EMBL/GenBank/DDBJ databases">
        <title>Rhizophora mucronata_Transcriptome.</title>
        <authorList>
            <person name="Meera S.P."/>
            <person name="Sreeshan A."/>
            <person name="Augustine A."/>
        </authorList>
    </citation>
    <scope>NUCLEOTIDE SEQUENCE</scope>
    <source>
        <tissue evidence="2">Leaf</tissue>
    </source>
</reference>
<dbReference type="AlphaFoldDB" id="A0A2P2M4J2"/>
<sequence length="40" mass="5003">MKFKLHNSFFFISFSYSLTTYKFFSDIVFILIRFDNFVYQ</sequence>
<protein>
    <submittedName>
        <fullName evidence="2">Uncharacterized protein</fullName>
    </submittedName>
</protein>
<dbReference type="EMBL" id="GGEC01044647">
    <property type="protein sequence ID" value="MBX25131.1"/>
    <property type="molecule type" value="Transcribed_RNA"/>
</dbReference>
<proteinExistence type="predicted"/>
<keyword evidence="1" id="KW-0812">Transmembrane</keyword>
<keyword evidence="1" id="KW-1133">Transmembrane helix</keyword>
<accession>A0A2P2M4J2</accession>
<name>A0A2P2M4J2_RHIMU</name>
<feature type="transmembrane region" description="Helical" evidence="1">
    <location>
        <begin position="9"/>
        <end position="32"/>
    </location>
</feature>
<evidence type="ECO:0000313" key="2">
    <source>
        <dbReference type="EMBL" id="MBX25131.1"/>
    </source>
</evidence>
<organism evidence="2">
    <name type="scientific">Rhizophora mucronata</name>
    <name type="common">Asiatic mangrove</name>
    <dbReference type="NCBI Taxonomy" id="61149"/>
    <lineage>
        <taxon>Eukaryota</taxon>
        <taxon>Viridiplantae</taxon>
        <taxon>Streptophyta</taxon>
        <taxon>Embryophyta</taxon>
        <taxon>Tracheophyta</taxon>
        <taxon>Spermatophyta</taxon>
        <taxon>Magnoliopsida</taxon>
        <taxon>eudicotyledons</taxon>
        <taxon>Gunneridae</taxon>
        <taxon>Pentapetalae</taxon>
        <taxon>rosids</taxon>
        <taxon>fabids</taxon>
        <taxon>Malpighiales</taxon>
        <taxon>Rhizophoraceae</taxon>
        <taxon>Rhizophora</taxon>
    </lineage>
</organism>
<evidence type="ECO:0000256" key="1">
    <source>
        <dbReference type="SAM" id="Phobius"/>
    </source>
</evidence>